<dbReference type="Proteomes" id="UP001141619">
    <property type="component" value="Unassembled WGS sequence"/>
</dbReference>
<evidence type="ECO:0000313" key="4">
    <source>
        <dbReference type="EMBL" id="MDA5193825.1"/>
    </source>
</evidence>
<dbReference type="EMBL" id="JANWOI010000002">
    <property type="protein sequence ID" value="MDA5193825.1"/>
    <property type="molecule type" value="Genomic_DNA"/>
</dbReference>
<comment type="caution">
    <text evidence="4">The sequence shown here is derived from an EMBL/GenBank/DDBJ whole genome shotgun (WGS) entry which is preliminary data.</text>
</comment>
<reference evidence="4" key="2">
    <citation type="journal article" date="2023" name="Syst. Appl. Microbiol.">
        <title>Govania unica gen. nov., sp. nov., a rare biosphere bacterium that represents a novel family in the class Alphaproteobacteria.</title>
        <authorList>
            <person name="Vandamme P."/>
            <person name="Peeters C."/>
            <person name="Hettiarachchi A."/>
            <person name="Cnockaert M."/>
            <person name="Carlier A."/>
        </authorList>
    </citation>
    <scope>NUCLEOTIDE SEQUENCE</scope>
    <source>
        <strain evidence="4">LMG 31809</strain>
    </source>
</reference>
<dbReference type="PANTHER" id="PTHR42760:SF133">
    <property type="entry name" value="3-OXOACYL-[ACYL-CARRIER-PROTEIN] REDUCTASE"/>
    <property type="match status" value="1"/>
</dbReference>
<dbReference type="PRINTS" id="PR00080">
    <property type="entry name" value="SDRFAMILY"/>
</dbReference>
<proteinExistence type="inferred from homology"/>
<dbReference type="InterPro" id="IPR036291">
    <property type="entry name" value="NAD(P)-bd_dom_sf"/>
</dbReference>
<evidence type="ECO:0000259" key="3">
    <source>
        <dbReference type="SMART" id="SM00822"/>
    </source>
</evidence>
<feature type="domain" description="Ketoreductase" evidence="3">
    <location>
        <begin position="7"/>
        <end position="184"/>
    </location>
</feature>
<dbReference type="GO" id="GO:0016616">
    <property type="term" value="F:oxidoreductase activity, acting on the CH-OH group of donors, NAD or NADP as acceptor"/>
    <property type="evidence" value="ECO:0007669"/>
    <property type="project" value="UniProtKB-ARBA"/>
</dbReference>
<dbReference type="PANTHER" id="PTHR42760">
    <property type="entry name" value="SHORT-CHAIN DEHYDROGENASES/REDUCTASES FAMILY MEMBER"/>
    <property type="match status" value="1"/>
</dbReference>
<reference evidence="4" key="1">
    <citation type="submission" date="2022-08" db="EMBL/GenBank/DDBJ databases">
        <authorList>
            <person name="Vandamme P."/>
            <person name="Hettiarachchi A."/>
            <person name="Peeters C."/>
            <person name="Cnockaert M."/>
            <person name="Carlier A."/>
        </authorList>
    </citation>
    <scope>NUCLEOTIDE SEQUENCE</scope>
    <source>
        <strain evidence="4">LMG 31809</strain>
    </source>
</reference>
<dbReference type="SUPFAM" id="SSF51735">
    <property type="entry name" value="NAD(P)-binding Rossmann-fold domains"/>
    <property type="match status" value="1"/>
</dbReference>
<name>A0A9X3TY37_9PROT</name>
<dbReference type="InterPro" id="IPR057326">
    <property type="entry name" value="KR_dom"/>
</dbReference>
<dbReference type="RefSeq" id="WP_274943518.1">
    <property type="nucleotide sequence ID" value="NZ_JANWOI010000002.1"/>
</dbReference>
<gene>
    <name evidence="4" type="ORF">NYP16_07650</name>
</gene>
<evidence type="ECO:0000256" key="1">
    <source>
        <dbReference type="ARBA" id="ARBA00006484"/>
    </source>
</evidence>
<keyword evidence="2" id="KW-0560">Oxidoreductase</keyword>
<accession>A0A9X3TY37</accession>
<keyword evidence="5" id="KW-1185">Reference proteome</keyword>
<dbReference type="PROSITE" id="PS00061">
    <property type="entry name" value="ADH_SHORT"/>
    <property type="match status" value="1"/>
</dbReference>
<dbReference type="FunFam" id="3.40.50.720:FF:000084">
    <property type="entry name" value="Short-chain dehydrogenase reductase"/>
    <property type="match status" value="1"/>
</dbReference>
<dbReference type="NCBIfam" id="NF005559">
    <property type="entry name" value="PRK07231.1"/>
    <property type="match status" value="1"/>
</dbReference>
<protein>
    <submittedName>
        <fullName evidence="4">SDR family oxidoreductase</fullName>
    </submittedName>
</protein>
<dbReference type="PRINTS" id="PR00081">
    <property type="entry name" value="GDHRDH"/>
</dbReference>
<dbReference type="Gene3D" id="3.40.50.720">
    <property type="entry name" value="NAD(P)-binding Rossmann-like Domain"/>
    <property type="match status" value="1"/>
</dbReference>
<sequence length="249" mass="26244">MFSLTGKVAVVTGAGRGLGREMAQSLARAGAYVLLHGRNPDPLEDVVREIESAGGKAASLLFDLTDEAAMAKALEAAVQEHGAIDILVNNAGHRDRRGLYQLELGAVRELLEIDLVAPFELARQVARHMPDNGRIINITSIAGHVARANDPAYTAAKAGLTGLTRALAADFGPRGITVNAVAPGYFATEANADMAAKPEVADWLKQRTSLGRWGRPEEISGAVLFLASPAASYITGHVLVVDGGFLSHF</sequence>
<dbReference type="Pfam" id="PF13561">
    <property type="entry name" value="adh_short_C2"/>
    <property type="match status" value="1"/>
</dbReference>
<dbReference type="InterPro" id="IPR020904">
    <property type="entry name" value="Sc_DH/Rdtase_CS"/>
</dbReference>
<dbReference type="AlphaFoldDB" id="A0A9X3TY37"/>
<comment type="similarity">
    <text evidence="1">Belongs to the short-chain dehydrogenases/reductases (SDR) family.</text>
</comment>
<dbReference type="SMART" id="SM00822">
    <property type="entry name" value="PKS_KR"/>
    <property type="match status" value="1"/>
</dbReference>
<evidence type="ECO:0000256" key="2">
    <source>
        <dbReference type="ARBA" id="ARBA00023002"/>
    </source>
</evidence>
<evidence type="ECO:0000313" key="5">
    <source>
        <dbReference type="Proteomes" id="UP001141619"/>
    </source>
</evidence>
<dbReference type="NCBIfam" id="NF004778">
    <property type="entry name" value="PRK06124.1"/>
    <property type="match status" value="1"/>
</dbReference>
<dbReference type="InterPro" id="IPR002347">
    <property type="entry name" value="SDR_fam"/>
</dbReference>
<organism evidence="4 5">
    <name type="scientific">Govanella unica</name>
    <dbReference type="NCBI Taxonomy" id="2975056"/>
    <lineage>
        <taxon>Bacteria</taxon>
        <taxon>Pseudomonadati</taxon>
        <taxon>Pseudomonadota</taxon>
        <taxon>Alphaproteobacteria</taxon>
        <taxon>Emcibacterales</taxon>
        <taxon>Govanellaceae</taxon>
        <taxon>Govanella</taxon>
    </lineage>
</organism>